<dbReference type="Gene3D" id="3.10.180.10">
    <property type="entry name" value="2,3-Dihydroxybiphenyl 1,2-Dioxygenase, domain 1"/>
    <property type="match status" value="1"/>
</dbReference>
<dbReference type="SUPFAM" id="SSF54593">
    <property type="entry name" value="Glyoxalase/Bleomycin resistance protein/Dihydroxybiphenyl dioxygenase"/>
    <property type="match status" value="1"/>
</dbReference>
<dbReference type="AlphaFoldDB" id="A0A0A0DGA9"/>
<keyword evidence="1" id="KW-0479">Metal-binding</keyword>
<dbReference type="EMBL" id="JPEN01000035">
    <property type="protein sequence ID" value="KGM37766.1"/>
    <property type="molecule type" value="Genomic_DNA"/>
</dbReference>
<dbReference type="PANTHER" id="PTHR36113:SF6">
    <property type="entry name" value="FOSFOMYCIN RESISTANCE PROTEIN FOSX"/>
    <property type="match status" value="1"/>
</dbReference>
<sequence>MIFILTSLLEKEEFDKNKSASSQPADFLYLRTKGKEVMKLDTIHHIAIIGHDYAKTKTFYVDKLGFEMLDEHHRPDKEDILFNVRKGNLTLEIFIKEKAPKRPFLPHPEHTGLRHLAFRVADVEATLAEFDRLEIPHTELRYDDFDGRKMAFFFDPDGLPLELHE</sequence>
<gene>
    <name evidence="3" type="ORF">SSIN_0448</name>
</gene>
<dbReference type="InterPro" id="IPR004360">
    <property type="entry name" value="Glyas_Fos-R_dOase_dom"/>
</dbReference>
<comment type="caution">
    <text evidence="3">The sequence shown here is derived from an EMBL/GenBank/DDBJ whole genome shotgun (WGS) entry which is preliminary data.</text>
</comment>
<dbReference type="CDD" id="cd08352">
    <property type="entry name" value="VOC_Bs_YwkD_like"/>
    <property type="match status" value="1"/>
</dbReference>
<evidence type="ECO:0000256" key="1">
    <source>
        <dbReference type="ARBA" id="ARBA00022723"/>
    </source>
</evidence>
<dbReference type="Pfam" id="PF00903">
    <property type="entry name" value="Glyoxalase"/>
    <property type="match status" value="1"/>
</dbReference>
<evidence type="ECO:0000259" key="2">
    <source>
        <dbReference type="PROSITE" id="PS51819"/>
    </source>
</evidence>
<dbReference type="PATRIC" id="fig|176090.4.peg.442"/>
<dbReference type="Proteomes" id="UP000030019">
    <property type="component" value="Unassembled WGS sequence"/>
</dbReference>
<keyword evidence="4" id="KW-1185">Reference proteome</keyword>
<feature type="domain" description="VOC" evidence="2">
    <location>
        <begin position="42"/>
        <end position="165"/>
    </location>
</feature>
<dbReference type="InterPro" id="IPR037478">
    <property type="entry name" value="YwkD-like_dom"/>
</dbReference>
<name>A0A0A0DGA9_9STRE</name>
<dbReference type="InterPro" id="IPR037523">
    <property type="entry name" value="VOC_core"/>
</dbReference>
<evidence type="ECO:0000313" key="3">
    <source>
        <dbReference type="EMBL" id="KGM37766.1"/>
    </source>
</evidence>
<evidence type="ECO:0000313" key="4">
    <source>
        <dbReference type="Proteomes" id="UP000030019"/>
    </source>
</evidence>
<dbReference type="eggNOG" id="COG0346">
    <property type="taxonomic scope" value="Bacteria"/>
</dbReference>
<protein>
    <recommendedName>
        <fullName evidence="2">VOC domain-containing protein</fullName>
    </recommendedName>
</protein>
<dbReference type="InterPro" id="IPR029068">
    <property type="entry name" value="Glyas_Bleomycin-R_OHBP_Dase"/>
</dbReference>
<accession>A0A0A0DGA9</accession>
<dbReference type="STRING" id="176090.SSIN_0448"/>
<dbReference type="GO" id="GO:0046872">
    <property type="term" value="F:metal ion binding"/>
    <property type="evidence" value="ECO:0007669"/>
    <property type="project" value="UniProtKB-KW"/>
</dbReference>
<dbReference type="PROSITE" id="PS51819">
    <property type="entry name" value="VOC"/>
    <property type="match status" value="1"/>
</dbReference>
<dbReference type="InterPro" id="IPR051332">
    <property type="entry name" value="Fosfomycin_Res_Enzymes"/>
</dbReference>
<proteinExistence type="predicted"/>
<organism evidence="3 4">
    <name type="scientific">Streptococcus sinensis</name>
    <dbReference type="NCBI Taxonomy" id="176090"/>
    <lineage>
        <taxon>Bacteria</taxon>
        <taxon>Bacillati</taxon>
        <taxon>Bacillota</taxon>
        <taxon>Bacilli</taxon>
        <taxon>Lactobacillales</taxon>
        <taxon>Streptococcaceae</taxon>
        <taxon>Streptococcus</taxon>
    </lineage>
</organism>
<dbReference type="PANTHER" id="PTHR36113">
    <property type="entry name" value="LYASE, PUTATIVE-RELATED-RELATED"/>
    <property type="match status" value="1"/>
</dbReference>
<reference evidence="3 4" key="1">
    <citation type="submission" date="2014-06" db="EMBL/GenBank/DDBJ databases">
        <authorList>
            <person name="Teng J.L."/>
            <person name="Huang Y."/>
            <person name="Tse H."/>
            <person name="Lau S.K."/>
            <person name="Woo P.C."/>
        </authorList>
    </citation>
    <scope>NUCLEOTIDE SEQUENCE [LARGE SCALE GENOMIC DNA]</scope>
    <source>
        <strain evidence="3 4">HKU4</strain>
    </source>
</reference>